<dbReference type="Gene3D" id="2.60.120.380">
    <property type="match status" value="2"/>
</dbReference>
<evidence type="ECO:0000313" key="2">
    <source>
        <dbReference type="EMBL" id="AKS40440.1"/>
    </source>
</evidence>
<accession>A0A0K0XS08</accession>
<proteinExistence type="predicted"/>
<keyword evidence="3" id="KW-1185">Reference proteome</keyword>
<dbReference type="Proteomes" id="UP000066624">
    <property type="component" value="Chromosome"/>
</dbReference>
<feature type="domain" description="Peptidase C-terminal archaeal/bacterial" evidence="1">
    <location>
        <begin position="248"/>
        <end position="311"/>
    </location>
</feature>
<reference evidence="2 3" key="1">
    <citation type="submission" date="2015-07" db="EMBL/GenBank/DDBJ databases">
        <authorList>
            <person name="Noorani M."/>
        </authorList>
    </citation>
    <scope>NUCLEOTIDE SEQUENCE [LARGE SCALE GENOMIC DNA]</scope>
    <source>
        <strain evidence="2 3">KCTC 42284</strain>
    </source>
</reference>
<gene>
    <name evidence="2" type="ORF">WM2015_49</name>
</gene>
<dbReference type="RefSeq" id="WP_049724158.1">
    <property type="nucleotide sequence ID" value="NZ_CP012154.1"/>
</dbReference>
<dbReference type="InterPro" id="IPR007280">
    <property type="entry name" value="Peptidase_C_arc/bac"/>
</dbReference>
<dbReference type="AlphaFoldDB" id="A0A0K0XS08"/>
<dbReference type="STRING" id="1579979.WM2015_49"/>
<dbReference type="EMBL" id="CP012154">
    <property type="protein sequence ID" value="AKS40440.1"/>
    <property type="molecule type" value="Genomic_DNA"/>
</dbReference>
<evidence type="ECO:0000259" key="1">
    <source>
        <dbReference type="Pfam" id="PF04151"/>
    </source>
</evidence>
<dbReference type="Pfam" id="PF04151">
    <property type="entry name" value="PPC"/>
    <property type="match status" value="1"/>
</dbReference>
<evidence type="ECO:0000313" key="3">
    <source>
        <dbReference type="Proteomes" id="UP000066624"/>
    </source>
</evidence>
<dbReference type="KEGG" id="wma:WM2015_49"/>
<name>A0A0K0XS08_9GAMM</name>
<sequence>MIRSSLAVAALLAASSLSAQEEIYSAEGSFVAGGDPSANRHVIPVEAGMSIEVIVYGDNIDTTVNATLPDGETLYNDDYEGLDAGFTRTMTSGGALEIVAAPLSSGTTGTYRVVVRTLPPPESIEVGDVVNGRLSDGGGMRYELSGQAGDRIVIDLKSYDFDAYLTLTEANGNELTDDDGGDEGYNSRLHYMFKGDETITITASSLGSDSGRFELSVSALSNDVAASISGRLTADSPRGYDGTRYERHEIEGEAGETLTIMLDSDEFDPVLYVSNPDGSNLIRDDDGGENNNSLAVVSLVEDGVYAIYVTSFSESQGAYTLTIYR</sequence>
<protein>
    <recommendedName>
        <fullName evidence="1">Peptidase C-terminal archaeal/bacterial domain-containing protein</fullName>
    </recommendedName>
</protein>
<organism evidence="2 3">
    <name type="scientific">Wenzhouxiangella marina</name>
    <dbReference type="NCBI Taxonomy" id="1579979"/>
    <lineage>
        <taxon>Bacteria</taxon>
        <taxon>Pseudomonadati</taxon>
        <taxon>Pseudomonadota</taxon>
        <taxon>Gammaproteobacteria</taxon>
        <taxon>Chromatiales</taxon>
        <taxon>Wenzhouxiangellaceae</taxon>
        <taxon>Wenzhouxiangella</taxon>
    </lineage>
</organism>